<keyword evidence="5" id="KW-0732">Signal</keyword>
<evidence type="ECO:0000256" key="2">
    <source>
        <dbReference type="ARBA" id="ARBA00022723"/>
    </source>
</evidence>
<comment type="caution">
    <text evidence="7">The sequence shown here is derived from an EMBL/GenBank/DDBJ whole genome shotgun (WGS) entry which is preliminary data.</text>
</comment>
<keyword evidence="1 4" id="KW-0349">Heme</keyword>
<dbReference type="Gene3D" id="1.10.760.10">
    <property type="entry name" value="Cytochrome c-like domain"/>
    <property type="match status" value="1"/>
</dbReference>
<keyword evidence="8" id="KW-1185">Reference proteome</keyword>
<name>A0ABW3SWM5_9CAUL</name>
<feature type="signal peptide" evidence="5">
    <location>
        <begin position="1"/>
        <end position="22"/>
    </location>
</feature>
<evidence type="ECO:0000256" key="1">
    <source>
        <dbReference type="ARBA" id="ARBA00022617"/>
    </source>
</evidence>
<feature type="chain" id="PRO_5046872866" evidence="5">
    <location>
        <begin position="23"/>
        <end position="110"/>
    </location>
</feature>
<dbReference type="Proteomes" id="UP001597216">
    <property type="component" value="Unassembled WGS sequence"/>
</dbReference>
<keyword evidence="2 4" id="KW-0479">Metal-binding</keyword>
<evidence type="ECO:0000256" key="4">
    <source>
        <dbReference type="PROSITE-ProRule" id="PRU00433"/>
    </source>
</evidence>
<dbReference type="Pfam" id="PF13442">
    <property type="entry name" value="Cytochrome_CBB3"/>
    <property type="match status" value="1"/>
</dbReference>
<dbReference type="PROSITE" id="PS51257">
    <property type="entry name" value="PROKAR_LIPOPROTEIN"/>
    <property type="match status" value="1"/>
</dbReference>
<evidence type="ECO:0000313" key="7">
    <source>
        <dbReference type="EMBL" id="MFD1189314.1"/>
    </source>
</evidence>
<dbReference type="SUPFAM" id="SSF46626">
    <property type="entry name" value="Cytochrome c"/>
    <property type="match status" value="1"/>
</dbReference>
<evidence type="ECO:0000256" key="5">
    <source>
        <dbReference type="SAM" id="SignalP"/>
    </source>
</evidence>
<keyword evidence="3 4" id="KW-0408">Iron</keyword>
<feature type="domain" description="Cytochrome c" evidence="6">
    <location>
        <begin position="27"/>
        <end position="108"/>
    </location>
</feature>
<dbReference type="PROSITE" id="PS51007">
    <property type="entry name" value="CYTC"/>
    <property type="match status" value="1"/>
</dbReference>
<dbReference type="InterPro" id="IPR009056">
    <property type="entry name" value="Cyt_c-like_dom"/>
</dbReference>
<dbReference type="InterPro" id="IPR036909">
    <property type="entry name" value="Cyt_c-like_dom_sf"/>
</dbReference>
<dbReference type="EMBL" id="JBHTLQ010000003">
    <property type="protein sequence ID" value="MFD1189314.1"/>
    <property type="molecule type" value="Genomic_DNA"/>
</dbReference>
<dbReference type="RefSeq" id="WP_374346648.1">
    <property type="nucleotide sequence ID" value="NZ_JBHTLQ010000003.1"/>
</dbReference>
<gene>
    <name evidence="7" type="ORF">ACFQ27_01870</name>
</gene>
<reference evidence="8" key="1">
    <citation type="journal article" date="2019" name="Int. J. Syst. Evol. Microbiol.">
        <title>The Global Catalogue of Microorganisms (GCM) 10K type strain sequencing project: providing services to taxonomists for standard genome sequencing and annotation.</title>
        <authorList>
            <consortium name="The Broad Institute Genomics Platform"/>
            <consortium name="The Broad Institute Genome Sequencing Center for Infectious Disease"/>
            <person name="Wu L."/>
            <person name="Ma J."/>
        </authorList>
    </citation>
    <scope>NUCLEOTIDE SEQUENCE [LARGE SCALE GENOMIC DNA]</scope>
    <source>
        <strain evidence="8">CCUG 55074</strain>
    </source>
</reference>
<protein>
    <submittedName>
        <fullName evidence="7">Cytochrome c</fullName>
    </submittedName>
</protein>
<accession>A0ABW3SWM5</accession>
<sequence>MRSRLTVLVFALAAGCALPALAGPPDPALQRGQAIAHDTCARCHGVATGEDSRNAGAPRFVVIAGRYNEISLEDRLSEIAKQGHYEMPPQPISREDIRSLTAYIESLAQP</sequence>
<organism evidence="7 8">
    <name type="scientific">Phenylobacterium conjunctum</name>
    <dbReference type="NCBI Taxonomy" id="1298959"/>
    <lineage>
        <taxon>Bacteria</taxon>
        <taxon>Pseudomonadati</taxon>
        <taxon>Pseudomonadota</taxon>
        <taxon>Alphaproteobacteria</taxon>
        <taxon>Caulobacterales</taxon>
        <taxon>Caulobacteraceae</taxon>
        <taxon>Phenylobacterium</taxon>
    </lineage>
</organism>
<evidence type="ECO:0000259" key="6">
    <source>
        <dbReference type="PROSITE" id="PS51007"/>
    </source>
</evidence>
<proteinExistence type="predicted"/>
<evidence type="ECO:0000313" key="8">
    <source>
        <dbReference type="Proteomes" id="UP001597216"/>
    </source>
</evidence>
<evidence type="ECO:0000256" key="3">
    <source>
        <dbReference type="ARBA" id="ARBA00023004"/>
    </source>
</evidence>